<feature type="region of interest" description="Disordered" evidence="1">
    <location>
        <begin position="396"/>
        <end position="415"/>
    </location>
</feature>
<feature type="compositionally biased region" description="Basic and acidic residues" evidence="1">
    <location>
        <begin position="259"/>
        <end position="269"/>
    </location>
</feature>
<accession>A0A367JFD2</accession>
<evidence type="ECO:0000259" key="2">
    <source>
        <dbReference type="Pfam" id="PF14075"/>
    </source>
</evidence>
<dbReference type="Pfam" id="PF14075">
    <property type="entry name" value="UBN_AB"/>
    <property type="match status" value="1"/>
</dbReference>
<feature type="compositionally biased region" description="Basic and acidic residues" evidence="1">
    <location>
        <begin position="113"/>
        <end position="125"/>
    </location>
</feature>
<dbReference type="InterPro" id="IPR026947">
    <property type="entry name" value="UBN_middle_dom"/>
</dbReference>
<feature type="region of interest" description="Disordered" evidence="1">
    <location>
        <begin position="497"/>
        <end position="559"/>
    </location>
</feature>
<organism evidence="3 4">
    <name type="scientific">Rhizopus stolonifer</name>
    <name type="common">Rhizopus nigricans</name>
    <dbReference type="NCBI Taxonomy" id="4846"/>
    <lineage>
        <taxon>Eukaryota</taxon>
        <taxon>Fungi</taxon>
        <taxon>Fungi incertae sedis</taxon>
        <taxon>Mucoromycota</taxon>
        <taxon>Mucoromycotina</taxon>
        <taxon>Mucoromycetes</taxon>
        <taxon>Mucorales</taxon>
        <taxon>Mucorineae</taxon>
        <taxon>Rhizopodaceae</taxon>
        <taxon>Rhizopus</taxon>
    </lineage>
</organism>
<proteinExistence type="predicted"/>
<dbReference type="Proteomes" id="UP000253551">
    <property type="component" value="Unassembled WGS sequence"/>
</dbReference>
<protein>
    <recommendedName>
        <fullName evidence="2">Ubinuclein middle domain-containing protein</fullName>
    </recommendedName>
</protein>
<evidence type="ECO:0000256" key="1">
    <source>
        <dbReference type="SAM" id="MobiDB-lite"/>
    </source>
</evidence>
<feature type="region of interest" description="Disordered" evidence="1">
    <location>
        <begin position="110"/>
        <end position="279"/>
    </location>
</feature>
<dbReference type="OrthoDB" id="5576775at2759"/>
<name>A0A367JFD2_RHIST</name>
<dbReference type="AlphaFoldDB" id="A0A367JFD2"/>
<feature type="compositionally biased region" description="Low complexity" evidence="1">
    <location>
        <begin position="229"/>
        <end position="243"/>
    </location>
</feature>
<dbReference type="EMBL" id="PJQM01003484">
    <property type="protein sequence ID" value="RCH88634.1"/>
    <property type="molecule type" value="Genomic_DNA"/>
</dbReference>
<sequence length="559" mass="63753">MKAAKTVRIHINTNDQPRPVIFNYRQLYKRELKRQESHEDLPPLNTPDDLFYQELLKKAENYAMDEEEDDDNDDDEENAAVNPFIDDSEMLLDEPQEYSVPEFDGFFVYHGPLDGHDSQEGEKKTTTTTKRKAPAKSKPSISSSAASHKKPTTSITPSTTNTMATPTTPTTTITTITTTTTTTNTMATPSSHPATDKRKKTDEQDENKKTKPVKKPSASQPAKTETKLKPSTSTSSSSAPLKKVASVTEQPPKKKKKVENKEEPSEPVDKKKKSNVSLELKPLDPEIEALMDKLRHDVQFETFENKAKFPLTLKPTVLEAGLVTLRKHKTIDENLVQHLMKILPYNRFTLKKFLTTKSGQMRVDELQQEIDELAILLKHTIDRMMPEQQRLFHEKLAQSQEPSKPEEEESTPTPKFKCNDEVRKILYDIIQTEEQSIHIANQVALHKDPEKKQEGLASDGKARKLMYQRLLSCWPEGWMNSYEMSRQYSQYKSKLAQASDKKTVSVDKKRKRAEETPRLEKPIQVISIDTDDDNDDGSSKSWKQSNSMRIDALISRPNP</sequence>
<feature type="compositionally biased region" description="Polar residues" evidence="1">
    <location>
        <begin position="539"/>
        <end position="548"/>
    </location>
</feature>
<feature type="compositionally biased region" description="Low complexity" evidence="1">
    <location>
        <begin position="136"/>
        <end position="189"/>
    </location>
</feature>
<feature type="compositionally biased region" description="Basic and acidic residues" evidence="1">
    <location>
        <begin position="499"/>
        <end position="521"/>
    </location>
</feature>
<evidence type="ECO:0000313" key="4">
    <source>
        <dbReference type="Proteomes" id="UP000253551"/>
    </source>
</evidence>
<gene>
    <name evidence="3" type="ORF">CU098_004692</name>
</gene>
<feature type="compositionally biased region" description="Basic and acidic residues" evidence="1">
    <location>
        <begin position="194"/>
        <end position="209"/>
    </location>
</feature>
<reference evidence="3 4" key="1">
    <citation type="journal article" date="2018" name="G3 (Bethesda)">
        <title>Phylogenetic and Phylogenomic Definition of Rhizopus Species.</title>
        <authorList>
            <person name="Gryganskyi A.P."/>
            <person name="Golan J."/>
            <person name="Dolatabadi S."/>
            <person name="Mondo S."/>
            <person name="Robb S."/>
            <person name="Idnurm A."/>
            <person name="Muszewska A."/>
            <person name="Steczkiewicz K."/>
            <person name="Masonjones S."/>
            <person name="Liao H.L."/>
            <person name="Gajdeczka M.T."/>
            <person name="Anike F."/>
            <person name="Vuek A."/>
            <person name="Anishchenko I.M."/>
            <person name="Voigt K."/>
            <person name="de Hoog G.S."/>
            <person name="Smith M.E."/>
            <person name="Heitman J."/>
            <person name="Vilgalys R."/>
            <person name="Stajich J.E."/>
        </authorList>
    </citation>
    <scope>NUCLEOTIDE SEQUENCE [LARGE SCALE GENOMIC DNA]</scope>
    <source>
        <strain evidence="3 4">LSU 92-RS-03</strain>
    </source>
</reference>
<dbReference type="STRING" id="4846.A0A367JFD2"/>
<feature type="domain" description="Ubinuclein middle" evidence="2">
    <location>
        <begin position="281"/>
        <end position="486"/>
    </location>
</feature>
<comment type="caution">
    <text evidence="3">The sequence shown here is derived from an EMBL/GenBank/DDBJ whole genome shotgun (WGS) entry which is preliminary data.</text>
</comment>
<evidence type="ECO:0000313" key="3">
    <source>
        <dbReference type="EMBL" id="RCH88634.1"/>
    </source>
</evidence>
<keyword evidence="4" id="KW-1185">Reference proteome</keyword>